<dbReference type="eggNOG" id="ENOG502QS3F">
    <property type="taxonomic scope" value="Eukaryota"/>
</dbReference>
<dbReference type="GO" id="GO:0044458">
    <property type="term" value="P:motile cilium assembly"/>
    <property type="evidence" value="ECO:0007669"/>
    <property type="project" value="TreeGrafter"/>
</dbReference>
<evidence type="ECO:0000313" key="2">
    <source>
        <dbReference type="Proteomes" id="UP000027135"/>
    </source>
</evidence>
<gene>
    <name evidence="1" type="ORF">L798_04862</name>
</gene>
<proteinExistence type="predicted"/>
<keyword evidence="2" id="KW-1185">Reference proteome</keyword>
<protein>
    <submittedName>
        <fullName evidence="1">Zinc finger MYND domain-containing protein 10</fullName>
    </submittedName>
</protein>
<dbReference type="GO" id="GO:0034451">
    <property type="term" value="C:centriolar satellite"/>
    <property type="evidence" value="ECO:0007669"/>
    <property type="project" value="TreeGrafter"/>
</dbReference>
<organism evidence="1 2">
    <name type="scientific">Zootermopsis nevadensis</name>
    <name type="common">Dampwood termite</name>
    <dbReference type="NCBI Taxonomy" id="136037"/>
    <lineage>
        <taxon>Eukaryota</taxon>
        <taxon>Metazoa</taxon>
        <taxon>Ecdysozoa</taxon>
        <taxon>Arthropoda</taxon>
        <taxon>Hexapoda</taxon>
        <taxon>Insecta</taxon>
        <taxon>Pterygota</taxon>
        <taxon>Neoptera</taxon>
        <taxon>Polyneoptera</taxon>
        <taxon>Dictyoptera</taxon>
        <taxon>Blattodea</taxon>
        <taxon>Blattoidea</taxon>
        <taxon>Termitoidae</taxon>
        <taxon>Termopsidae</taxon>
        <taxon>Zootermopsis</taxon>
    </lineage>
</organism>
<dbReference type="PANTHER" id="PTHR13244:SF7">
    <property type="entry name" value="ZINC FINGER MYND DOMAIN-CONTAINING PROTEIN 10"/>
    <property type="match status" value="1"/>
</dbReference>
<accession>A0A067RCP5</accession>
<dbReference type="InterPro" id="IPR052298">
    <property type="entry name" value="ZMYND10"/>
</dbReference>
<dbReference type="GO" id="GO:0036159">
    <property type="term" value="P:inner dynein arm assembly"/>
    <property type="evidence" value="ECO:0007669"/>
    <property type="project" value="TreeGrafter"/>
</dbReference>
<dbReference type="AlphaFoldDB" id="A0A067RCP5"/>
<dbReference type="Proteomes" id="UP000027135">
    <property type="component" value="Unassembled WGS sequence"/>
</dbReference>
<dbReference type="EMBL" id="KK852591">
    <property type="protein sequence ID" value="KDR20709.1"/>
    <property type="molecule type" value="Genomic_DNA"/>
</dbReference>
<dbReference type="STRING" id="136037.A0A067RCP5"/>
<reference evidence="1 2" key="1">
    <citation type="journal article" date="2014" name="Nat. Commun.">
        <title>Molecular traces of alternative social organization in a termite genome.</title>
        <authorList>
            <person name="Terrapon N."/>
            <person name="Li C."/>
            <person name="Robertson H.M."/>
            <person name="Ji L."/>
            <person name="Meng X."/>
            <person name="Booth W."/>
            <person name="Chen Z."/>
            <person name="Childers C.P."/>
            <person name="Glastad K.M."/>
            <person name="Gokhale K."/>
            <person name="Gowin J."/>
            <person name="Gronenberg W."/>
            <person name="Hermansen R.A."/>
            <person name="Hu H."/>
            <person name="Hunt B.G."/>
            <person name="Huylmans A.K."/>
            <person name="Khalil S.M."/>
            <person name="Mitchell R.D."/>
            <person name="Munoz-Torres M.C."/>
            <person name="Mustard J.A."/>
            <person name="Pan H."/>
            <person name="Reese J.T."/>
            <person name="Scharf M.E."/>
            <person name="Sun F."/>
            <person name="Vogel H."/>
            <person name="Xiao J."/>
            <person name="Yang W."/>
            <person name="Yang Z."/>
            <person name="Yang Z."/>
            <person name="Zhou J."/>
            <person name="Zhu J."/>
            <person name="Brent C.S."/>
            <person name="Elsik C.G."/>
            <person name="Goodisman M.A."/>
            <person name="Liberles D.A."/>
            <person name="Roe R.M."/>
            <person name="Vargo E.L."/>
            <person name="Vilcinskas A."/>
            <person name="Wang J."/>
            <person name="Bornberg-Bauer E."/>
            <person name="Korb J."/>
            <person name="Zhang G."/>
            <person name="Liebig J."/>
        </authorList>
    </citation>
    <scope>NUCLEOTIDE SEQUENCE [LARGE SCALE GENOMIC DNA]</scope>
    <source>
        <tissue evidence="1">Whole organism</tissue>
    </source>
</reference>
<evidence type="ECO:0000313" key="1">
    <source>
        <dbReference type="EMBL" id="KDR20709.1"/>
    </source>
</evidence>
<dbReference type="InParanoid" id="A0A067RCP5"/>
<dbReference type="GO" id="GO:0036158">
    <property type="term" value="P:outer dynein arm assembly"/>
    <property type="evidence" value="ECO:0007669"/>
    <property type="project" value="TreeGrafter"/>
</dbReference>
<dbReference type="GO" id="GO:0005737">
    <property type="term" value="C:cytoplasm"/>
    <property type="evidence" value="ECO:0007669"/>
    <property type="project" value="TreeGrafter"/>
</dbReference>
<name>A0A067RCP5_ZOONE</name>
<sequence>MFSIHDVPLLLVNIIEQKPWTKQGPSGKTLKFEDCKWQEINGEDNVKVTRAEAQTWLALRHLLLDVRCPAHYDINEYRKNQLIKLQCFMHDTLLDQLSPLVELKYWLAKLASCNAPFTTRRPLLLEVIPQIKQTLLEKNNKRWKKIANRHVESMFHENASDMKTITKR</sequence>
<dbReference type="PANTHER" id="PTHR13244">
    <property type="entry name" value="ZINC FINGER MYND DOMAIN CONTAINING PROTEIN 10"/>
    <property type="match status" value="1"/>
</dbReference>